<feature type="region of interest" description="Disordered" evidence="1">
    <location>
        <begin position="29"/>
        <end position="48"/>
    </location>
</feature>
<feature type="compositionally biased region" description="Polar residues" evidence="1">
    <location>
        <begin position="541"/>
        <end position="560"/>
    </location>
</feature>
<feature type="region of interest" description="Disordered" evidence="1">
    <location>
        <begin position="94"/>
        <end position="420"/>
    </location>
</feature>
<feature type="region of interest" description="Disordered" evidence="1">
    <location>
        <begin position="486"/>
        <end position="664"/>
    </location>
</feature>
<evidence type="ECO:0000313" key="3">
    <source>
        <dbReference type="Proteomes" id="UP000076761"/>
    </source>
</evidence>
<keyword evidence="3" id="KW-1185">Reference proteome</keyword>
<feature type="compositionally biased region" description="Polar residues" evidence="1">
    <location>
        <begin position="573"/>
        <end position="582"/>
    </location>
</feature>
<protein>
    <submittedName>
        <fullName evidence="2">Uncharacterized protein</fullName>
    </submittedName>
</protein>
<dbReference type="OrthoDB" id="2504266at2759"/>
<dbReference type="Proteomes" id="UP000076761">
    <property type="component" value="Unassembled WGS sequence"/>
</dbReference>
<reference evidence="2 3" key="1">
    <citation type="journal article" date="2016" name="Mol. Biol. Evol.">
        <title>Comparative Genomics of Early-Diverging Mushroom-Forming Fungi Provides Insights into the Origins of Lignocellulose Decay Capabilities.</title>
        <authorList>
            <person name="Nagy L.G."/>
            <person name="Riley R."/>
            <person name="Tritt A."/>
            <person name="Adam C."/>
            <person name="Daum C."/>
            <person name="Floudas D."/>
            <person name="Sun H."/>
            <person name="Yadav J.S."/>
            <person name="Pangilinan J."/>
            <person name="Larsson K.H."/>
            <person name="Matsuura K."/>
            <person name="Barry K."/>
            <person name="Labutti K."/>
            <person name="Kuo R."/>
            <person name="Ohm R.A."/>
            <person name="Bhattacharya S.S."/>
            <person name="Shirouzu T."/>
            <person name="Yoshinaga Y."/>
            <person name="Martin F.M."/>
            <person name="Grigoriev I.V."/>
            <person name="Hibbett D.S."/>
        </authorList>
    </citation>
    <scope>NUCLEOTIDE SEQUENCE [LARGE SCALE GENOMIC DNA]</scope>
    <source>
        <strain evidence="2 3">HHB14362 ss-1</strain>
    </source>
</reference>
<dbReference type="STRING" id="1314782.A0A165PXN2"/>
<feature type="compositionally biased region" description="Polar residues" evidence="1">
    <location>
        <begin position="198"/>
        <end position="212"/>
    </location>
</feature>
<feature type="region of interest" description="Disordered" evidence="1">
    <location>
        <begin position="1111"/>
        <end position="1173"/>
    </location>
</feature>
<proteinExistence type="predicted"/>
<feature type="compositionally biased region" description="Polar residues" evidence="1">
    <location>
        <begin position="510"/>
        <end position="531"/>
    </location>
</feature>
<feature type="compositionally biased region" description="Polar residues" evidence="1">
    <location>
        <begin position="125"/>
        <end position="144"/>
    </location>
</feature>
<dbReference type="EMBL" id="KV425604">
    <property type="protein sequence ID" value="KZT21632.1"/>
    <property type="molecule type" value="Genomic_DNA"/>
</dbReference>
<feature type="region of interest" description="Disordered" evidence="1">
    <location>
        <begin position="1180"/>
        <end position="1199"/>
    </location>
</feature>
<dbReference type="AlphaFoldDB" id="A0A165PXN2"/>
<feature type="compositionally biased region" description="Polar residues" evidence="1">
    <location>
        <begin position="94"/>
        <end position="104"/>
    </location>
</feature>
<gene>
    <name evidence="2" type="ORF">NEOLEDRAFT_1120750</name>
</gene>
<evidence type="ECO:0000256" key="1">
    <source>
        <dbReference type="SAM" id="MobiDB-lite"/>
    </source>
</evidence>
<feature type="compositionally biased region" description="Basic and acidic residues" evidence="1">
    <location>
        <begin position="434"/>
        <end position="445"/>
    </location>
</feature>
<sequence>MANVDTLPASQEPDESANDLANSLARVSLADGDKTLEATTDTESDEYKPPLRPVIVYTRPQMLLLYRSPLVRVPEGMPVLKEWFGEPNLQTLSKDVDTSATSGTNRDRRFRRDPDDTDAPPRPQFRSTLSQPSQMGNFKHQSLRTGDRDRDREADRERDKEGLRNLSDKFDRDRLAHPSNSTLVRNRERDSAPHLAAGSSSRVTATGQTTNGTSRRSDARDATRRRVGETSDDWRRGAEPPRGIKDDRSDISRRDRDDRERPRSRARDSSRSRRDTSTARRERDRDERDRDRRPERESRRDRDVDRNIDDDPRRWRDDGKRDERITTRRDRERDKDRGRDSDWDGHERAYERFRGDRWTPADDKDSRSKRGSVRERRDDPRDRDDRREREREREKEKEPAWMEAYVPTSSGGGILGSKSADGELDSIQAWKKEQKEKELKERVSEADSSLTQEAVIEDRPDAAFSASSDTHLDEIQLFKLLIKKEEEKRKAGDSPVPGSASEHSPFVGPQASTSTNGFTPPSQLQATSAPQSIGKDFSHVLNEQSVSTVTSSRTGDSPATPSDGPRSLLSIIASGSTESAAPSTVKLRGPSELHPVGTFVEKPTQNGVLLDSPAPQFNPPAGSRLLAFGSRSSMAGSSQSQVQHPHAPTQASPSPSLSSGSALSTPGLLQRVDMHGSALEHPHLGSDTELNFHRGASRLDTLQAQQAFSPFDDVSRHLGGHVDQPRAGGAFGQVMDPLRRTSVVSDRGQFAQSAEPVNVYPELGGRTTPLTHSHGLGGAGFEQSLNINGPAGLTHAAAAKGSRFAKFFDSKARESQLGGSGKVVPHGAGLPLDLSMQRHEQNVMHGDDVDSRTMEGIFAMLTNSAQGQRVNSTGQMNHLQTSSGNGLVQNHLGMHTLQQQQQHHLRQQQQQNLLSSRLDSLPEHRLDDRNFVPDGMVPGLRTVPPPRNRDPTHGLYIDQLDEQMQVNYQRLPQQRSLDPLFNGSAPSGYPHASARNGSLPLQQPHFRGGPSPVTSQNPLQVSGQQRIPPGLAHLGGRPPHDASQFLGGSMPLGAGGLASGLQSNPSQQVFNGLSANTNSLNFGSGPQMRGMQQSGPPQLQNHLAAQNALAGLGHPNNMDLRGGPNQSHLAPLGNSGLRPGFPNAPLQQGPAPHLHPQAQHLASLRQQQQQQQIPPQMLPHMLSPHLQQGMSGPSSSPAANDLMALLMGGARRD</sequence>
<evidence type="ECO:0000313" key="2">
    <source>
        <dbReference type="EMBL" id="KZT21632.1"/>
    </source>
</evidence>
<feature type="compositionally biased region" description="Basic and acidic residues" evidence="1">
    <location>
        <begin position="105"/>
        <end position="114"/>
    </location>
</feature>
<dbReference type="InParanoid" id="A0A165PXN2"/>
<feature type="region of interest" description="Disordered" evidence="1">
    <location>
        <begin position="927"/>
        <end position="951"/>
    </location>
</feature>
<feature type="compositionally biased region" description="Low complexity" evidence="1">
    <location>
        <begin position="630"/>
        <end position="664"/>
    </location>
</feature>
<feature type="compositionally biased region" description="Polar residues" evidence="1">
    <location>
        <begin position="1185"/>
        <end position="1198"/>
    </location>
</feature>
<feature type="region of interest" description="Disordered" evidence="1">
    <location>
        <begin position="434"/>
        <end position="455"/>
    </location>
</feature>
<feature type="compositionally biased region" description="Basic and acidic residues" evidence="1">
    <location>
        <begin position="145"/>
        <end position="176"/>
    </location>
</feature>
<name>A0A165PXN2_9AGAM</name>
<organism evidence="2 3">
    <name type="scientific">Neolentinus lepideus HHB14362 ss-1</name>
    <dbReference type="NCBI Taxonomy" id="1314782"/>
    <lineage>
        <taxon>Eukaryota</taxon>
        <taxon>Fungi</taxon>
        <taxon>Dikarya</taxon>
        <taxon>Basidiomycota</taxon>
        <taxon>Agaricomycotina</taxon>
        <taxon>Agaricomycetes</taxon>
        <taxon>Gloeophyllales</taxon>
        <taxon>Gloeophyllaceae</taxon>
        <taxon>Neolentinus</taxon>
    </lineage>
</organism>
<accession>A0A165PXN2</accession>
<feature type="compositionally biased region" description="Basic and acidic residues" evidence="1">
    <location>
        <begin position="215"/>
        <end position="400"/>
    </location>
</feature>